<protein>
    <recommendedName>
        <fullName evidence="2">4-(cytidine 5'-diphospho)-2-C-methyl-D-erythritol kinase</fullName>
        <ecNumber evidence="2">2.7.1.148</ecNumber>
    </recommendedName>
    <alternativeName>
        <fullName evidence="7">4-(cytidine-5'-diphospho)-2-C-methyl-D-erythritol kinase</fullName>
    </alternativeName>
</protein>
<dbReference type="NCBIfam" id="TIGR00154">
    <property type="entry name" value="ispE"/>
    <property type="match status" value="1"/>
</dbReference>
<dbReference type="Gene3D" id="3.30.230.10">
    <property type="match status" value="1"/>
</dbReference>
<comment type="similarity">
    <text evidence="1">Belongs to the GHMP kinase family. IspE subfamily.</text>
</comment>
<dbReference type="GO" id="GO:0005524">
    <property type="term" value="F:ATP binding"/>
    <property type="evidence" value="ECO:0007669"/>
    <property type="project" value="UniProtKB-KW"/>
</dbReference>
<evidence type="ECO:0000256" key="1">
    <source>
        <dbReference type="ARBA" id="ARBA00009684"/>
    </source>
</evidence>
<name>A0A0W8FX86_9ZZZZ</name>
<dbReference type="PANTHER" id="PTHR43527:SF2">
    <property type="entry name" value="4-DIPHOSPHOCYTIDYL-2-C-METHYL-D-ERYTHRITOL KINASE, CHLOROPLASTIC"/>
    <property type="match status" value="1"/>
</dbReference>
<dbReference type="InterPro" id="IPR014721">
    <property type="entry name" value="Ribsml_uS5_D2-typ_fold_subgr"/>
</dbReference>
<accession>A0A0W8FX86</accession>
<sequence length="285" mass="32147">MKYIEIKAPAKINIGLNIVDKREDGYHNLETFFYPICDLYDKLTFELANEFSFSQTQDASIKYQEKINSNLVVKAKELLEKITGKKLNVNIKLRKNIPIGAGLGGGSSDAAATLISLNELFRLNIRYDKLIELALTLGSDVPFFLKAKPSTGKSRGEILTIKEFDLPYYIVIVNPNIHVSTKEAFQNISPKNSSIDYEKVFNSVEAFLSNKNEIVNDFEEYVFLKYPAVKEIKDCLTDIGSEFTSMSGSGSSVYGFFKSKELVVDIKSKFPDDYFIFISSPDQII</sequence>
<comment type="caution">
    <text evidence="10">The sequence shown here is derived from an EMBL/GenBank/DDBJ whole genome shotgun (WGS) entry which is preliminary data.</text>
</comment>
<dbReference type="EC" id="2.7.1.148" evidence="2"/>
<evidence type="ECO:0000256" key="7">
    <source>
        <dbReference type="ARBA" id="ARBA00032554"/>
    </source>
</evidence>
<reference evidence="10" key="1">
    <citation type="journal article" date="2015" name="Proc. Natl. Acad. Sci. U.S.A.">
        <title>Networks of energetic and metabolic interactions define dynamics in microbial communities.</title>
        <authorList>
            <person name="Embree M."/>
            <person name="Liu J.K."/>
            <person name="Al-Bassam M.M."/>
            <person name="Zengler K."/>
        </authorList>
    </citation>
    <scope>NUCLEOTIDE SEQUENCE</scope>
</reference>
<dbReference type="SUPFAM" id="SSF54211">
    <property type="entry name" value="Ribosomal protein S5 domain 2-like"/>
    <property type="match status" value="1"/>
</dbReference>
<dbReference type="PANTHER" id="PTHR43527">
    <property type="entry name" value="4-DIPHOSPHOCYTIDYL-2-C-METHYL-D-ERYTHRITOL KINASE, CHLOROPLASTIC"/>
    <property type="match status" value="1"/>
</dbReference>
<dbReference type="EMBL" id="LNQE01000804">
    <property type="protein sequence ID" value="KUG24883.1"/>
    <property type="molecule type" value="Genomic_DNA"/>
</dbReference>
<evidence type="ECO:0000256" key="5">
    <source>
        <dbReference type="ARBA" id="ARBA00022777"/>
    </source>
</evidence>
<gene>
    <name evidence="10" type="ORF">ASZ90_005302</name>
</gene>
<organism evidence="10">
    <name type="scientific">hydrocarbon metagenome</name>
    <dbReference type="NCBI Taxonomy" id="938273"/>
    <lineage>
        <taxon>unclassified sequences</taxon>
        <taxon>metagenomes</taxon>
        <taxon>ecological metagenomes</taxon>
    </lineage>
</organism>
<dbReference type="InterPro" id="IPR020568">
    <property type="entry name" value="Ribosomal_Su5_D2-typ_SF"/>
</dbReference>
<dbReference type="PIRSF" id="PIRSF010376">
    <property type="entry name" value="IspE"/>
    <property type="match status" value="1"/>
</dbReference>
<dbReference type="InterPro" id="IPR036554">
    <property type="entry name" value="GHMP_kinase_C_sf"/>
</dbReference>
<evidence type="ECO:0000256" key="4">
    <source>
        <dbReference type="ARBA" id="ARBA00022741"/>
    </source>
</evidence>
<dbReference type="InterPro" id="IPR006204">
    <property type="entry name" value="GHMP_kinase_N_dom"/>
</dbReference>
<evidence type="ECO:0000259" key="9">
    <source>
        <dbReference type="Pfam" id="PF08544"/>
    </source>
</evidence>
<dbReference type="Pfam" id="PF00288">
    <property type="entry name" value="GHMP_kinases_N"/>
    <property type="match status" value="1"/>
</dbReference>
<keyword evidence="5 10" id="KW-0418">Kinase</keyword>
<dbReference type="InterPro" id="IPR004424">
    <property type="entry name" value="IspE"/>
</dbReference>
<dbReference type="Pfam" id="PF08544">
    <property type="entry name" value="GHMP_kinases_C"/>
    <property type="match status" value="1"/>
</dbReference>
<evidence type="ECO:0000256" key="3">
    <source>
        <dbReference type="ARBA" id="ARBA00022679"/>
    </source>
</evidence>
<dbReference type="GO" id="GO:0016114">
    <property type="term" value="P:terpenoid biosynthetic process"/>
    <property type="evidence" value="ECO:0007669"/>
    <property type="project" value="InterPro"/>
</dbReference>
<evidence type="ECO:0000259" key="8">
    <source>
        <dbReference type="Pfam" id="PF00288"/>
    </source>
</evidence>
<dbReference type="SUPFAM" id="SSF55060">
    <property type="entry name" value="GHMP Kinase, C-terminal domain"/>
    <property type="match status" value="1"/>
</dbReference>
<evidence type="ECO:0000313" key="10">
    <source>
        <dbReference type="EMBL" id="KUG24883.1"/>
    </source>
</evidence>
<proteinExistence type="inferred from homology"/>
<keyword evidence="3 10" id="KW-0808">Transferase</keyword>
<evidence type="ECO:0000256" key="6">
    <source>
        <dbReference type="ARBA" id="ARBA00022840"/>
    </source>
</evidence>
<dbReference type="GO" id="GO:0050515">
    <property type="term" value="F:4-(cytidine 5'-diphospho)-2-C-methyl-D-erythritol kinase activity"/>
    <property type="evidence" value="ECO:0007669"/>
    <property type="project" value="UniProtKB-EC"/>
</dbReference>
<evidence type="ECO:0000256" key="2">
    <source>
        <dbReference type="ARBA" id="ARBA00012052"/>
    </source>
</evidence>
<dbReference type="HAMAP" id="MF_00061">
    <property type="entry name" value="IspE"/>
    <property type="match status" value="1"/>
</dbReference>
<keyword evidence="6" id="KW-0067">ATP-binding</keyword>
<dbReference type="AlphaFoldDB" id="A0A0W8FX86"/>
<dbReference type="Gene3D" id="3.30.70.890">
    <property type="entry name" value="GHMP kinase, C-terminal domain"/>
    <property type="match status" value="1"/>
</dbReference>
<dbReference type="InterPro" id="IPR013750">
    <property type="entry name" value="GHMP_kinase_C_dom"/>
</dbReference>
<keyword evidence="4" id="KW-0547">Nucleotide-binding</keyword>
<feature type="domain" description="GHMP kinase C-terminal" evidence="9">
    <location>
        <begin position="213"/>
        <end position="272"/>
    </location>
</feature>
<feature type="domain" description="GHMP kinase N-terminal" evidence="8">
    <location>
        <begin position="70"/>
        <end position="145"/>
    </location>
</feature>